<dbReference type="Gramene" id="Jr05_08220_p3">
    <property type="protein sequence ID" value="cds.Jr05_08220_p3"/>
    <property type="gene ID" value="Jr05_08220"/>
</dbReference>
<dbReference type="AlphaFoldDB" id="A0A833XSR2"/>
<feature type="region of interest" description="Disordered" evidence="1">
    <location>
        <begin position="60"/>
        <end position="104"/>
    </location>
</feature>
<feature type="compositionally biased region" description="Basic residues" evidence="1">
    <location>
        <begin position="65"/>
        <end position="80"/>
    </location>
</feature>
<dbReference type="Proteomes" id="UP000619265">
    <property type="component" value="Unassembled WGS sequence"/>
</dbReference>
<name>A0A833XSR2_JUGRE</name>
<reference evidence="2" key="2">
    <citation type="submission" date="2020-03" db="EMBL/GenBank/DDBJ databases">
        <title>Walnut 2.0.</title>
        <authorList>
            <person name="Marrano A."/>
            <person name="Britton M."/>
            <person name="Zimin A.V."/>
            <person name="Zaini P.A."/>
            <person name="Workman R."/>
            <person name="Puiu D."/>
            <person name="Bianco L."/>
            <person name="Allen B.J."/>
            <person name="Troggio M."/>
            <person name="Leslie C.A."/>
            <person name="Timp W."/>
            <person name="Dendekar A."/>
            <person name="Salzberg S.L."/>
            <person name="Neale D.B."/>
        </authorList>
    </citation>
    <scope>NUCLEOTIDE SEQUENCE</scope>
    <source>
        <tissue evidence="2">Leaves</tissue>
    </source>
</reference>
<organism evidence="2 3">
    <name type="scientific">Juglans regia</name>
    <name type="common">English walnut</name>
    <dbReference type="NCBI Taxonomy" id="51240"/>
    <lineage>
        <taxon>Eukaryota</taxon>
        <taxon>Viridiplantae</taxon>
        <taxon>Streptophyta</taxon>
        <taxon>Embryophyta</taxon>
        <taxon>Tracheophyta</taxon>
        <taxon>Spermatophyta</taxon>
        <taxon>Magnoliopsida</taxon>
        <taxon>eudicotyledons</taxon>
        <taxon>Gunneridae</taxon>
        <taxon>Pentapetalae</taxon>
        <taxon>rosids</taxon>
        <taxon>fabids</taxon>
        <taxon>Fagales</taxon>
        <taxon>Juglandaceae</taxon>
        <taxon>Juglans</taxon>
    </lineage>
</organism>
<accession>A0A833XSR2</accession>
<reference evidence="2" key="1">
    <citation type="submission" date="2015-10" db="EMBL/GenBank/DDBJ databases">
        <authorList>
            <person name="Martinez-Garcia P.J."/>
            <person name="Crepeau M.W."/>
            <person name="Puiu D."/>
            <person name="Gonzalez-Ibeas D."/>
            <person name="Whalen J."/>
            <person name="Stevens K."/>
            <person name="Paul R."/>
            <person name="Butterfield T."/>
            <person name="Britton M."/>
            <person name="Reagan R."/>
            <person name="Chakraborty S."/>
            <person name="Walawage S.L."/>
            <person name="Vasquez-Gross H.A."/>
            <person name="Cardeno C."/>
            <person name="Famula R."/>
            <person name="Pratt K."/>
            <person name="Kuruganti S."/>
            <person name="Aradhya M.K."/>
            <person name="Leslie C.A."/>
            <person name="Dandekar A.M."/>
            <person name="Salzberg S.L."/>
            <person name="Wegrzyn J.L."/>
            <person name="Langley C.H."/>
            <person name="Neale D.B."/>
        </authorList>
    </citation>
    <scope>NUCLEOTIDE SEQUENCE</scope>
    <source>
        <tissue evidence="2">Leaves</tissue>
    </source>
</reference>
<protein>
    <submittedName>
        <fullName evidence="2">Uncharacterized protein</fullName>
    </submittedName>
</protein>
<gene>
    <name evidence="2" type="ORF">F2P56_011030</name>
</gene>
<evidence type="ECO:0000313" key="2">
    <source>
        <dbReference type="EMBL" id="KAF5470524.1"/>
    </source>
</evidence>
<feature type="region of interest" description="Disordered" evidence="1">
    <location>
        <begin position="36"/>
        <end position="55"/>
    </location>
</feature>
<evidence type="ECO:0000256" key="1">
    <source>
        <dbReference type="SAM" id="MobiDB-lite"/>
    </source>
</evidence>
<comment type="caution">
    <text evidence="2">The sequence shown here is derived from an EMBL/GenBank/DDBJ whole genome shotgun (WGS) entry which is preliminary data.</text>
</comment>
<proteinExistence type="predicted"/>
<evidence type="ECO:0000313" key="3">
    <source>
        <dbReference type="Proteomes" id="UP000619265"/>
    </source>
</evidence>
<dbReference type="EMBL" id="LIHL02000005">
    <property type="protein sequence ID" value="KAF5470524.1"/>
    <property type="molecule type" value="Genomic_DNA"/>
</dbReference>
<sequence>MENLPNSMLFTVNRPLISKYNAKFCHLLPKESPPIPTLIPQNPSVVPPSHVPTEHRTRMTLTSAHRPRFRPRVRRRRIRPRPPEGEEIPESPAEPTTLPPSTPS</sequence>